<protein>
    <submittedName>
        <fullName evidence="1">Uncharacterized protein</fullName>
    </submittedName>
</protein>
<comment type="caution">
    <text evidence="1">The sequence shown here is derived from an EMBL/GenBank/DDBJ whole genome shotgun (WGS) entry which is preliminary data.</text>
</comment>
<dbReference type="AlphaFoldDB" id="X1M5Y1"/>
<evidence type="ECO:0000313" key="1">
    <source>
        <dbReference type="EMBL" id="GAI01789.1"/>
    </source>
</evidence>
<accession>X1M5Y1</accession>
<name>X1M5Y1_9ZZZZ</name>
<feature type="non-terminal residue" evidence="1">
    <location>
        <position position="63"/>
    </location>
</feature>
<dbReference type="EMBL" id="BARU01046436">
    <property type="protein sequence ID" value="GAI01789.1"/>
    <property type="molecule type" value="Genomic_DNA"/>
</dbReference>
<proteinExistence type="predicted"/>
<sequence>MLDSNSFSFFIVLTPTASRIKEVVGTKYEDGHYAEAVEAGFKEVIKRVKDYVNAKNDGNLDGA</sequence>
<organism evidence="1">
    <name type="scientific">marine sediment metagenome</name>
    <dbReference type="NCBI Taxonomy" id="412755"/>
    <lineage>
        <taxon>unclassified sequences</taxon>
        <taxon>metagenomes</taxon>
        <taxon>ecological metagenomes</taxon>
    </lineage>
</organism>
<reference evidence="1" key="1">
    <citation type="journal article" date="2014" name="Front. Microbiol.">
        <title>High frequency of phylogenetically diverse reductive dehalogenase-homologous genes in deep subseafloor sedimentary metagenomes.</title>
        <authorList>
            <person name="Kawai M."/>
            <person name="Futagami T."/>
            <person name="Toyoda A."/>
            <person name="Takaki Y."/>
            <person name="Nishi S."/>
            <person name="Hori S."/>
            <person name="Arai W."/>
            <person name="Tsubouchi T."/>
            <person name="Morono Y."/>
            <person name="Uchiyama I."/>
            <person name="Ito T."/>
            <person name="Fujiyama A."/>
            <person name="Inagaki F."/>
            <person name="Takami H."/>
        </authorList>
    </citation>
    <scope>NUCLEOTIDE SEQUENCE</scope>
    <source>
        <strain evidence="1">Expedition CK06-06</strain>
    </source>
</reference>
<gene>
    <name evidence="1" type="ORF">S03H2_70048</name>
</gene>